<dbReference type="AlphaFoldDB" id="A0A172YYN5"/>
<organism evidence="1 2">
    <name type="scientific">Pseudomonas antarctica</name>
    <dbReference type="NCBI Taxonomy" id="219572"/>
    <lineage>
        <taxon>Bacteria</taxon>
        <taxon>Pseudomonadati</taxon>
        <taxon>Pseudomonadota</taxon>
        <taxon>Gammaproteobacteria</taxon>
        <taxon>Pseudomonadales</taxon>
        <taxon>Pseudomonadaceae</taxon>
        <taxon>Pseudomonas</taxon>
    </lineage>
</organism>
<dbReference type="Proteomes" id="UP000077829">
    <property type="component" value="Chromosome"/>
</dbReference>
<dbReference type="PATRIC" id="fig|219572.3.peg.1795"/>
<accession>A0A172YYN5</accession>
<dbReference type="RefSeq" id="WP_064451445.1">
    <property type="nucleotide sequence ID" value="NZ_CP015600.1"/>
</dbReference>
<dbReference type="EMBL" id="CP015600">
    <property type="protein sequence ID" value="ANF85178.1"/>
    <property type="molecule type" value="Genomic_DNA"/>
</dbReference>
<sequence>MSARDRNDVNYAVTAALEEWTRDWDLGKTFLKCRNCGGLQTFHGGGGGQPFTAHKAKCLAAKRSEHFPLYELRAALDTLSAITP</sequence>
<evidence type="ECO:0000313" key="1">
    <source>
        <dbReference type="EMBL" id="ANF85178.1"/>
    </source>
</evidence>
<gene>
    <name evidence="1" type="ORF">A7J50_1756</name>
</gene>
<proteinExistence type="predicted"/>
<name>A0A172YYN5_9PSED</name>
<dbReference type="KEGG" id="panr:A7J50_1756"/>
<evidence type="ECO:0000313" key="2">
    <source>
        <dbReference type="Proteomes" id="UP000077829"/>
    </source>
</evidence>
<dbReference type="STRING" id="219572.A7J50_1756"/>
<reference evidence="1 2" key="1">
    <citation type="submission" date="2016-05" db="EMBL/GenBank/DDBJ databases">
        <title>Complete genome sequence of Pseudomonas antarctica PAMC 27494.</title>
        <authorList>
            <person name="Lee J."/>
        </authorList>
    </citation>
    <scope>NUCLEOTIDE SEQUENCE [LARGE SCALE GENOMIC DNA]</scope>
    <source>
        <strain evidence="1 2">PAMC 27494</strain>
    </source>
</reference>
<protein>
    <submittedName>
        <fullName evidence="1">Uncharacterized protein</fullName>
    </submittedName>
</protein>